<sequence>MQEIKIKGYIGGGFYYEGIKIGTWIELDDGSYLGKQLICSGSQLVQKYDGNLLKKKEIFSEIEVVRDLIMMEQRLESRQSYMMDFLLNNKQPIEGNIKMVKRFVNGIFKEIQLLQDIQNLIMLVDHMMKELRLPNELSWMMILFEKLVTHSGEYQNGKKQVGGILSFVIHLDINQK</sequence>
<keyword evidence="2" id="KW-1185">Reference proteome</keyword>
<organism evidence="1 2">
    <name type="scientific">Paramecium octaurelia</name>
    <dbReference type="NCBI Taxonomy" id="43137"/>
    <lineage>
        <taxon>Eukaryota</taxon>
        <taxon>Sar</taxon>
        <taxon>Alveolata</taxon>
        <taxon>Ciliophora</taxon>
        <taxon>Intramacronucleata</taxon>
        <taxon>Oligohymenophorea</taxon>
        <taxon>Peniculida</taxon>
        <taxon>Parameciidae</taxon>
        <taxon>Paramecium</taxon>
    </lineage>
</organism>
<dbReference type="AlphaFoldDB" id="A0A8S1W4U0"/>
<reference evidence="1" key="1">
    <citation type="submission" date="2021-01" db="EMBL/GenBank/DDBJ databases">
        <authorList>
            <consortium name="Genoscope - CEA"/>
            <person name="William W."/>
        </authorList>
    </citation>
    <scope>NUCLEOTIDE SEQUENCE</scope>
</reference>
<accession>A0A8S1W4U0</accession>
<evidence type="ECO:0000313" key="1">
    <source>
        <dbReference type="EMBL" id="CAD8185094.1"/>
    </source>
</evidence>
<evidence type="ECO:0000313" key="2">
    <source>
        <dbReference type="Proteomes" id="UP000683925"/>
    </source>
</evidence>
<comment type="caution">
    <text evidence="1">The sequence shown here is derived from an EMBL/GenBank/DDBJ whole genome shotgun (WGS) entry which is preliminary data.</text>
</comment>
<gene>
    <name evidence="1" type="ORF">POCTA_138.1.T0840234</name>
</gene>
<dbReference type="Proteomes" id="UP000683925">
    <property type="component" value="Unassembled WGS sequence"/>
</dbReference>
<protein>
    <submittedName>
        <fullName evidence="1">Uncharacterized protein</fullName>
    </submittedName>
</protein>
<proteinExistence type="predicted"/>
<dbReference type="EMBL" id="CAJJDP010000083">
    <property type="protein sequence ID" value="CAD8185094.1"/>
    <property type="molecule type" value="Genomic_DNA"/>
</dbReference>
<name>A0A8S1W4U0_PAROT</name>